<comment type="cofactor">
    <cofactor evidence="7">
        <name>Zn(2+)</name>
        <dbReference type="ChEBI" id="CHEBI:29105"/>
    </cofactor>
    <text evidence="7">Binds 1 zinc ion per subunit. In the homodimer, two zinc ions are bound between subunits.</text>
</comment>
<dbReference type="GO" id="GO:0046872">
    <property type="term" value="F:metal ion binding"/>
    <property type="evidence" value="ECO:0007669"/>
    <property type="project" value="UniProtKB-KW"/>
</dbReference>
<feature type="binding site" evidence="7">
    <location>
        <position position="128"/>
    </location>
    <ligand>
        <name>Zn(2+)</name>
        <dbReference type="ChEBI" id="CHEBI:29105"/>
        <note>ligand shared between dimeric partners</note>
    </ligand>
</feature>
<evidence type="ECO:0000256" key="4">
    <source>
        <dbReference type="ARBA" id="ARBA00032460"/>
    </source>
</evidence>
<reference evidence="9" key="1">
    <citation type="submission" date="2015-11" db="EMBL/GenBank/DDBJ databases">
        <title>De novo transcriptome assembly of four potential Pierce s Disease insect vectors from Arizona vineyards.</title>
        <authorList>
            <person name="Tassone E.E."/>
        </authorList>
    </citation>
    <scope>NUCLEOTIDE SEQUENCE</scope>
</reference>
<feature type="binding site" evidence="7">
    <location>
        <position position="62"/>
    </location>
    <ligand>
        <name>Zn(2+)</name>
        <dbReference type="ChEBI" id="CHEBI:29105"/>
        <note>ligand shared between dimeric partners</note>
    </ligand>
</feature>
<dbReference type="Pfam" id="PF00903">
    <property type="entry name" value="Glyoxalase"/>
    <property type="match status" value="1"/>
</dbReference>
<evidence type="ECO:0000256" key="1">
    <source>
        <dbReference type="ARBA" id="ARBA00022833"/>
    </source>
</evidence>
<dbReference type="GO" id="GO:0004462">
    <property type="term" value="F:lactoylglutathione lyase activity"/>
    <property type="evidence" value="ECO:0007669"/>
    <property type="project" value="InterPro"/>
</dbReference>
<feature type="active site" description="Proton donor/acceptor" evidence="6">
    <location>
        <position position="201"/>
    </location>
</feature>
<evidence type="ECO:0000259" key="8">
    <source>
        <dbReference type="PROSITE" id="PS51819"/>
    </source>
</evidence>
<evidence type="ECO:0000256" key="3">
    <source>
        <dbReference type="ARBA" id="ARBA00030892"/>
    </source>
</evidence>
<dbReference type="NCBIfam" id="TIGR00068">
    <property type="entry name" value="glyox_I"/>
    <property type="match status" value="1"/>
</dbReference>
<evidence type="ECO:0000313" key="9">
    <source>
        <dbReference type="EMBL" id="JAS98906.1"/>
    </source>
</evidence>
<evidence type="ECO:0000256" key="6">
    <source>
        <dbReference type="PIRSR" id="PIRSR604361-1"/>
    </source>
</evidence>
<dbReference type="SUPFAM" id="SSF54593">
    <property type="entry name" value="Glyoxalase/Bleomycin resistance protein/Dihydroxybiphenyl dioxygenase"/>
    <property type="match status" value="1"/>
</dbReference>
<feature type="binding site" evidence="7">
    <location>
        <position position="155"/>
    </location>
    <ligand>
        <name>Zn(2+)</name>
        <dbReference type="ChEBI" id="CHEBI:29105"/>
        <note>ligand shared between dimeric partners</note>
    </ligand>
</feature>
<dbReference type="AlphaFoldDB" id="A0A1B6JHY1"/>
<dbReference type="PROSITE" id="PS51819">
    <property type="entry name" value="VOC"/>
    <property type="match status" value="1"/>
</dbReference>
<evidence type="ECO:0000256" key="7">
    <source>
        <dbReference type="PIRSR" id="PIRSR604361-3"/>
    </source>
</evidence>
<gene>
    <name evidence="9" type="ORF">g.21873</name>
</gene>
<evidence type="ECO:0000256" key="5">
    <source>
        <dbReference type="ARBA" id="ARBA00033298"/>
    </source>
</evidence>
<name>A0A1B6JHY1_9HEMI</name>
<dbReference type="CDD" id="cd07233">
    <property type="entry name" value="GlxI_Zn"/>
    <property type="match status" value="1"/>
</dbReference>
<dbReference type="InterPro" id="IPR037523">
    <property type="entry name" value="VOC_core"/>
</dbReference>
<dbReference type="PANTHER" id="PTHR10374">
    <property type="entry name" value="LACTOYLGLUTATHIONE LYASE GLYOXALASE I"/>
    <property type="match status" value="1"/>
</dbReference>
<dbReference type="PANTHER" id="PTHR10374:SF30">
    <property type="entry name" value="LACTOYLGLUTATHIONE LYASE"/>
    <property type="match status" value="1"/>
</dbReference>
<dbReference type="InterPro" id="IPR004360">
    <property type="entry name" value="Glyas_Fos-R_dOase_dom"/>
</dbReference>
<proteinExistence type="predicted"/>
<keyword evidence="1 7" id="KW-0862">Zinc</keyword>
<dbReference type="InterPro" id="IPR029068">
    <property type="entry name" value="Glyas_Bleomycin-R_OHBP_Dase"/>
</dbReference>
<feature type="non-terminal residue" evidence="9">
    <location>
        <position position="1"/>
    </location>
</feature>
<feature type="binding site" evidence="7">
    <location>
        <position position="201"/>
    </location>
    <ligand>
        <name>Zn(2+)</name>
        <dbReference type="ChEBI" id="CHEBI:29105"/>
        <note>ligand shared between dimeric partners</note>
    </ligand>
</feature>
<dbReference type="InterPro" id="IPR004361">
    <property type="entry name" value="Glyoxalase_1"/>
</dbReference>
<keyword evidence="7" id="KW-0479">Metal-binding</keyword>
<evidence type="ECO:0000256" key="2">
    <source>
        <dbReference type="ARBA" id="ARBA00030291"/>
    </source>
</evidence>
<dbReference type="EMBL" id="GECU01008800">
    <property type="protein sequence ID" value="JAS98906.1"/>
    <property type="molecule type" value="Transcribed_RNA"/>
</dbReference>
<accession>A0A1B6JHY1</accession>
<protein>
    <recommendedName>
        <fullName evidence="3">Aldoketomutase</fullName>
    </recommendedName>
    <alternativeName>
        <fullName evidence="2">Ketone-aldehyde mutase</fullName>
    </alternativeName>
    <alternativeName>
        <fullName evidence="4">Methylglyoxalase</fullName>
    </alternativeName>
    <alternativeName>
        <fullName evidence="5">S-D-lactoylglutathione methylglyoxal lyase</fullName>
    </alternativeName>
</protein>
<dbReference type="Gene3D" id="3.10.180.10">
    <property type="entry name" value="2,3-Dihydroxybiphenyl 1,2-Dioxygenase, domain 1"/>
    <property type="match status" value="1"/>
</dbReference>
<feature type="domain" description="VOC" evidence="8">
    <location>
        <begin position="59"/>
        <end position="205"/>
    </location>
</feature>
<organism evidence="9">
    <name type="scientific">Homalodisca liturata</name>
    <dbReference type="NCBI Taxonomy" id="320908"/>
    <lineage>
        <taxon>Eukaryota</taxon>
        <taxon>Metazoa</taxon>
        <taxon>Ecdysozoa</taxon>
        <taxon>Arthropoda</taxon>
        <taxon>Hexapoda</taxon>
        <taxon>Insecta</taxon>
        <taxon>Pterygota</taxon>
        <taxon>Neoptera</taxon>
        <taxon>Paraneoptera</taxon>
        <taxon>Hemiptera</taxon>
        <taxon>Auchenorrhyncha</taxon>
        <taxon>Membracoidea</taxon>
        <taxon>Cicadellidae</taxon>
        <taxon>Cicadellinae</taxon>
        <taxon>Proconiini</taxon>
        <taxon>Homalodisca</taxon>
    </lineage>
</organism>
<sequence length="213" mass="23823">CEGIASAESMLNWQYSALGSTRPTNRTNLPSTMSSSSGLSDAEVKALCQDPGADTKDFIVQQIMFHMKDPRKSLPFYTKVLGMRLLQKLDLPEYRLTAFFVGYENESEIPSGDKERTEWTLSRKATLELIHNWGTENNPDLKYNDNKDQFNGFGHIGLNVPDVDAACARFEKLGVSFKKRPEDGRTKGVAFIKDPDGNEIEILNATAMAEVLH</sequence>